<organism evidence="1 2">
    <name type="scientific">Clostridium kluyveri</name>
    <dbReference type="NCBI Taxonomy" id="1534"/>
    <lineage>
        <taxon>Bacteria</taxon>
        <taxon>Bacillati</taxon>
        <taxon>Bacillota</taxon>
        <taxon>Clostridia</taxon>
        <taxon>Eubacteriales</taxon>
        <taxon>Clostridiaceae</taxon>
        <taxon>Clostridium</taxon>
    </lineage>
</organism>
<protein>
    <submittedName>
        <fullName evidence="1">Uncharacterized protein</fullName>
    </submittedName>
</protein>
<sequence length="140" mass="16665">MQAYNTEVKKIIDERTSKLNEVLNSYYKSHIKVNHDEVFGVLIDVISNLIHFTDFIVKLSKDRNFKYSVGYNLMGEDIQNGIISPDENGEELFRFFEKIEAIPYISEKISSMLRELENEYSRRFHNNASIFFEYQRLHKK</sequence>
<dbReference type="EMBL" id="CP018335">
    <property type="protein sequence ID" value="APM37288.1"/>
    <property type="molecule type" value="Genomic_DNA"/>
</dbReference>
<gene>
    <name evidence="1" type="ORF">BS101_00170</name>
</gene>
<proteinExistence type="predicted"/>
<dbReference type="RefSeq" id="WP_073537008.1">
    <property type="nucleotide sequence ID" value="NZ_CP018335.1"/>
</dbReference>
<dbReference type="Proteomes" id="UP000184604">
    <property type="component" value="Chromosome"/>
</dbReference>
<reference evidence="1 2" key="1">
    <citation type="submission" date="2016-12" db="EMBL/GenBank/DDBJ databases">
        <title>Complete genome sequence of Clostridium kluyveri JZZ isolated from the pit mud of a Chinese flavor liquor-making factory.</title>
        <authorList>
            <person name="Wang Y."/>
        </authorList>
    </citation>
    <scope>NUCLEOTIDE SEQUENCE [LARGE SCALE GENOMIC DNA]</scope>
    <source>
        <strain evidence="1 2">JZZ</strain>
    </source>
</reference>
<evidence type="ECO:0000313" key="2">
    <source>
        <dbReference type="Proteomes" id="UP000184604"/>
    </source>
</evidence>
<evidence type="ECO:0000313" key="1">
    <source>
        <dbReference type="EMBL" id="APM37288.1"/>
    </source>
</evidence>
<dbReference type="AlphaFoldDB" id="A0A1L5F2Q5"/>
<accession>A0A1L5F2Q5</accession>
<name>A0A1L5F2Q5_CLOKL</name>